<evidence type="ECO:0000313" key="1">
    <source>
        <dbReference type="EMBL" id="TSJ78430.1"/>
    </source>
</evidence>
<accession>A0A556QP54</accession>
<organism evidence="1 2">
    <name type="scientific">Rariglobus hedericola</name>
    <dbReference type="NCBI Taxonomy" id="2597822"/>
    <lineage>
        <taxon>Bacteria</taxon>
        <taxon>Pseudomonadati</taxon>
        <taxon>Verrucomicrobiota</taxon>
        <taxon>Opitutia</taxon>
        <taxon>Opitutales</taxon>
        <taxon>Opitutaceae</taxon>
        <taxon>Rariglobus</taxon>
    </lineage>
</organism>
<gene>
    <name evidence="1" type="ORF">FPL22_03785</name>
</gene>
<dbReference type="GO" id="GO:0005975">
    <property type="term" value="P:carbohydrate metabolic process"/>
    <property type="evidence" value="ECO:0007669"/>
    <property type="project" value="InterPro"/>
</dbReference>
<dbReference type="Proteomes" id="UP000315648">
    <property type="component" value="Unassembled WGS sequence"/>
</dbReference>
<comment type="caution">
    <text evidence="1">The sequence shown here is derived from an EMBL/GenBank/DDBJ whole genome shotgun (WGS) entry which is preliminary data.</text>
</comment>
<dbReference type="AlphaFoldDB" id="A0A556QP54"/>
<dbReference type="Gene3D" id="3.20.20.370">
    <property type="entry name" value="Glycoside hydrolase/deacetylase"/>
    <property type="match status" value="1"/>
</dbReference>
<dbReference type="InterPro" id="IPR011330">
    <property type="entry name" value="Glyco_hydro/deAcase_b/a-brl"/>
</dbReference>
<evidence type="ECO:0008006" key="3">
    <source>
        <dbReference type="Google" id="ProtNLM"/>
    </source>
</evidence>
<protein>
    <recommendedName>
        <fullName evidence="3">NodB homology domain-containing protein</fullName>
    </recommendedName>
</protein>
<dbReference type="EMBL" id="VMBG01000001">
    <property type="protein sequence ID" value="TSJ78430.1"/>
    <property type="molecule type" value="Genomic_DNA"/>
</dbReference>
<proteinExistence type="predicted"/>
<reference evidence="1 2" key="1">
    <citation type="submission" date="2019-07" db="EMBL/GenBank/DDBJ databases">
        <title>Description of 53C-WASEF.</title>
        <authorList>
            <person name="Pitt A."/>
            <person name="Hahn M.W."/>
        </authorList>
    </citation>
    <scope>NUCLEOTIDE SEQUENCE [LARGE SCALE GENOMIC DNA]</scope>
    <source>
        <strain evidence="1 2">53C-WASEF</strain>
    </source>
</reference>
<keyword evidence="2" id="KW-1185">Reference proteome</keyword>
<name>A0A556QP54_9BACT</name>
<evidence type="ECO:0000313" key="2">
    <source>
        <dbReference type="Proteomes" id="UP000315648"/>
    </source>
</evidence>
<dbReference type="SUPFAM" id="SSF88713">
    <property type="entry name" value="Glycoside hydrolase/deacetylase"/>
    <property type="match status" value="1"/>
</dbReference>
<sequence>MPGALFAQSPVPPVAAPLSAWTEIEAEAAKAPPTGYNAYKAALASRPMWKNYFATYANWTAPAPRVPADGRLPNLSEKPRQPRFPLTPRVWPAKPGEASVCLWEDDKVAAVSFGIDDNNAMEVPMWLEISRTYGGIPITWNLITSNIDGVIDRGRVGSAGTWTLWKSVLDQGYQIQSHSVSHVGNPVLEDGWPGPDWEAAESMRQLDTNLPGQHTKVFVPPGASIKFFAVSGAWRASVVKYYASARGSSGIPINPANQTDYFDIRTTANIGPFVADEVTPGTPAWIANNQLKSILDPAHKNYRGWATFFTHALNFKDAALLTTKDPALAKVFDFYNKNRDQLWVGQFANVALYGQQRDTATIKILRTDASGIALDLTSRMDPEVFDYPLTVKVRLPDAWAAVAASQAGSPVPCSVVRNDGATYALVKARPDRGEILVAPKKN</sequence>